<accession>A0A3N4MKU8</accession>
<feature type="transmembrane region" description="Helical" evidence="1">
    <location>
        <begin position="82"/>
        <end position="102"/>
    </location>
</feature>
<dbReference type="Gene3D" id="2.60.120.1440">
    <property type="match status" value="1"/>
</dbReference>
<gene>
    <name evidence="4" type="ORF">EG028_11675</name>
</gene>
<dbReference type="Proteomes" id="UP000279089">
    <property type="component" value="Unassembled WGS sequence"/>
</dbReference>
<dbReference type="EMBL" id="RMBX01000006">
    <property type="protein sequence ID" value="RPD40690.1"/>
    <property type="molecule type" value="Genomic_DNA"/>
</dbReference>
<dbReference type="InterPro" id="IPR032508">
    <property type="entry name" value="FecR_C"/>
</dbReference>
<dbReference type="InterPro" id="IPR012373">
    <property type="entry name" value="Ferrdict_sens_TM"/>
</dbReference>
<evidence type="ECO:0000256" key="1">
    <source>
        <dbReference type="SAM" id="Phobius"/>
    </source>
</evidence>
<keyword evidence="1" id="KW-1133">Transmembrane helix</keyword>
<reference evidence="5" key="1">
    <citation type="submission" date="2018-11" db="EMBL/GenBank/DDBJ databases">
        <title>Chitinophaga lutea sp.nov., isolate from arsenic contaminated soil.</title>
        <authorList>
            <person name="Zong Y."/>
        </authorList>
    </citation>
    <scope>NUCLEOTIDE SEQUENCE [LARGE SCALE GENOMIC DNA]</scope>
    <source>
        <strain evidence="5">YLT18</strain>
    </source>
</reference>
<name>A0A3N4MKU8_9BACT</name>
<sequence length="371" mass="40817">MKEQEQIFQLYIQHLSGALTPEEEIYIETKLKEDEGFRKVWMSFSEGDRARRTEAFARDLSVDGALAEIISRRTSRGGVRRMWYAAAAVVAGLAITGGVLLWQGQNPSGQTAQLPELPSSTVNLVLANGQTITLNGDSTQTISLQQATLQSSNGTLAYQSTDTSSSTLRVPAGGSYKMVLADGTTVWLNASSSLRFPFSFNGPTRDVYVEGEAFFKVAKDAEHPFIVHTPQTAVRVLGTSFNVNTYQPGSERTSLVEGSVQLQSRDGRQLTLRPGLQADYSGKGFNTTAFDEEEVTAWMSGVYYFHQMPLAELTSAASRFYGIRFQAEGERFATVAITGLMDRARLQEFLNDLKTTAGAEIHIENQTVYLK</sequence>
<dbReference type="PANTHER" id="PTHR30273">
    <property type="entry name" value="PERIPLASMIC SIGNAL SENSOR AND SIGMA FACTOR ACTIVATOR FECR-RELATED"/>
    <property type="match status" value="1"/>
</dbReference>
<dbReference type="GO" id="GO:0016989">
    <property type="term" value="F:sigma factor antagonist activity"/>
    <property type="evidence" value="ECO:0007669"/>
    <property type="project" value="TreeGrafter"/>
</dbReference>
<feature type="domain" description="Protein FecR C-terminal" evidence="3">
    <location>
        <begin position="303"/>
        <end position="369"/>
    </location>
</feature>
<organism evidence="4 5">
    <name type="scientific">Chitinophaga barathri</name>
    <dbReference type="NCBI Taxonomy" id="1647451"/>
    <lineage>
        <taxon>Bacteria</taxon>
        <taxon>Pseudomonadati</taxon>
        <taxon>Bacteroidota</taxon>
        <taxon>Chitinophagia</taxon>
        <taxon>Chitinophagales</taxon>
        <taxon>Chitinophagaceae</taxon>
        <taxon>Chitinophaga</taxon>
    </lineage>
</organism>
<dbReference type="RefSeq" id="WP_120516998.1">
    <property type="nucleotide sequence ID" value="NZ_QXZY01000007.1"/>
</dbReference>
<evidence type="ECO:0000259" key="2">
    <source>
        <dbReference type="Pfam" id="PF04773"/>
    </source>
</evidence>
<feature type="domain" description="FecR protein" evidence="2">
    <location>
        <begin position="167"/>
        <end position="261"/>
    </location>
</feature>
<keyword evidence="1" id="KW-0472">Membrane</keyword>
<dbReference type="Gene3D" id="3.55.50.30">
    <property type="match status" value="1"/>
</dbReference>
<evidence type="ECO:0000313" key="5">
    <source>
        <dbReference type="Proteomes" id="UP000279089"/>
    </source>
</evidence>
<protein>
    <submittedName>
        <fullName evidence="4">DUF4974 domain-containing protein</fullName>
    </submittedName>
</protein>
<evidence type="ECO:0000259" key="3">
    <source>
        <dbReference type="Pfam" id="PF16344"/>
    </source>
</evidence>
<dbReference type="AlphaFoldDB" id="A0A3N4MKU8"/>
<keyword evidence="5" id="KW-1185">Reference proteome</keyword>
<comment type="caution">
    <text evidence="4">The sequence shown here is derived from an EMBL/GenBank/DDBJ whole genome shotgun (WGS) entry which is preliminary data.</text>
</comment>
<dbReference type="InterPro" id="IPR006860">
    <property type="entry name" value="FecR"/>
</dbReference>
<keyword evidence="1" id="KW-0812">Transmembrane</keyword>
<dbReference type="Pfam" id="PF04773">
    <property type="entry name" value="FecR"/>
    <property type="match status" value="1"/>
</dbReference>
<dbReference type="PANTHER" id="PTHR30273:SF2">
    <property type="entry name" value="PROTEIN FECR"/>
    <property type="match status" value="1"/>
</dbReference>
<dbReference type="PIRSF" id="PIRSF018266">
    <property type="entry name" value="FecR"/>
    <property type="match status" value="1"/>
</dbReference>
<dbReference type="Pfam" id="PF16344">
    <property type="entry name" value="FecR_C"/>
    <property type="match status" value="1"/>
</dbReference>
<proteinExistence type="predicted"/>
<evidence type="ECO:0000313" key="4">
    <source>
        <dbReference type="EMBL" id="RPD40690.1"/>
    </source>
</evidence>
<dbReference type="OrthoDB" id="643697at2"/>